<feature type="transmembrane region" description="Helical" evidence="7">
    <location>
        <begin position="100"/>
        <end position="123"/>
    </location>
</feature>
<evidence type="ECO:0000256" key="1">
    <source>
        <dbReference type="ARBA" id="ARBA00004651"/>
    </source>
</evidence>
<feature type="transmembrane region" description="Helical" evidence="7">
    <location>
        <begin position="329"/>
        <end position="352"/>
    </location>
</feature>
<proteinExistence type="inferred from homology"/>
<keyword evidence="4 7" id="KW-0812">Transmembrane</keyword>
<evidence type="ECO:0000313" key="10">
    <source>
        <dbReference type="Proteomes" id="UP000004471"/>
    </source>
</evidence>
<dbReference type="CDD" id="cd06261">
    <property type="entry name" value="TM_PBP2"/>
    <property type="match status" value="1"/>
</dbReference>
<dbReference type="HOGENOM" id="CLU_016047_19_0_6"/>
<name>F3FNV3_PSESX</name>
<feature type="transmembrane region" description="Helical" evidence="7">
    <location>
        <begin position="183"/>
        <end position="208"/>
    </location>
</feature>
<evidence type="ECO:0000256" key="7">
    <source>
        <dbReference type="RuleBase" id="RU363032"/>
    </source>
</evidence>
<comment type="caution">
    <text evidence="9">The sequence shown here is derived from an EMBL/GenBank/DDBJ whole genome shotgun (WGS) entry which is preliminary data.</text>
</comment>
<dbReference type="SUPFAM" id="SSF161098">
    <property type="entry name" value="MetI-like"/>
    <property type="match status" value="2"/>
</dbReference>
<keyword evidence="3" id="KW-1003">Cell membrane</keyword>
<feature type="domain" description="ABC transmembrane type-1" evidence="8">
    <location>
        <begin position="392"/>
        <end position="448"/>
    </location>
</feature>
<dbReference type="InterPro" id="IPR035906">
    <property type="entry name" value="MetI-like_sf"/>
</dbReference>
<dbReference type="PANTHER" id="PTHR43005">
    <property type="entry name" value="BLR7065 PROTEIN"/>
    <property type="match status" value="1"/>
</dbReference>
<keyword evidence="2 7" id="KW-0813">Transport</keyword>
<feature type="transmembrane region" description="Helical" evidence="7">
    <location>
        <begin position="28"/>
        <end position="49"/>
    </location>
</feature>
<dbReference type="Gene3D" id="1.10.3720.10">
    <property type="entry name" value="MetI-like"/>
    <property type="match status" value="2"/>
</dbReference>
<evidence type="ECO:0000256" key="4">
    <source>
        <dbReference type="ARBA" id="ARBA00022692"/>
    </source>
</evidence>
<dbReference type="Proteomes" id="UP000004471">
    <property type="component" value="Unassembled WGS sequence"/>
</dbReference>
<feature type="transmembrane region" description="Helical" evidence="7">
    <location>
        <begin position="428"/>
        <end position="447"/>
    </location>
</feature>
<dbReference type="InterPro" id="IPR000515">
    <property type="entry name" value="MetI-like"/>
</dbReference>
<dbReference type="PROSITE" id="PS50928">
    <property type="entry name" value="ABC_TM1"/>
    <property type="match status" value="2"/>
</dbReference>
<feature type="transmembrane region" description="Helical" evidence="7">
    <location>
        <begin position="129"/>
        <end position="147"/>
    </location>
</feature>
<feature type="transmembrane region" description="Helical" evidence="7">
    <location>
        <begin position="69"/>
        <end position="88"/>
    </location>
</feature>
<feature type="transmembrane region" description="Helical" evidence="7">
    <location>
        <begin position="229"/>
        <end position="251"/>
    </location>
</feature>
<feature type="domain" description="ABC transmembrane type-1" evidence="8">
    <location>
        <begin position="96"/>
        <end position="356"/>
    </location>
</feature>
<protein>
    <submittedName>
        <fullName evidence="9">Binding-protein dependent transport system inner membrane protein</fullName>
    </submittedName>
</protein>
<evidence type="ECO:0000256" key="6">
    <source>
        <dbReference type="ARBA" id="ARBA00023136"/>
    </source>
</evidence>
<feature type="transmembrane region" description="Helical" evidence="7">
    <location>
        <begin position="392"/>
        <end position="416"/>
    </location>
</feature>
<keyword evidence="5 7" id="KW-1133">Transmembrane helix</keyword>
<comment type="similarity">
    <text evidence="7">Belongs to the binding-protein-dependent transport system permease family.</text>
</comment>
<evidence type="ECO:0000256" key="3">
    <source>
        <dbReference type="ARBA" id="ARBA00022475"/>
    </source>
</evidence>
<comment type="subcellular location">
    <subcellularLocation>
        <location evidence="1 7">Cell membrane</location>
        <topology evidence="1 7">Multi-pass membrane protein</topology>
    </subcellularLocation>
</comment>
<evidence type="ECO:0000259" key="8">
    <source>
        <dbReference type="PROSITE" id="PS50928"/>
    </source>
</evidence>
<feature type="transmembrane region" description="Helical" evidence="7">
    <location>
        <begin position="159"/>
        <end position="177"/>
    </location>
</feature>
<dbReference type="GO" id="GO:0005886">
    <property type="term" value="C:plasma membrane"/>
    <property type="evidence" value="ECO:0007669"/>
    <property type="project" value="UniProtKB-SubCell"/>
</dbReference>
<evidence type="ECO:0000313" key="9">
    <source>
        <dbReference type="EMBL" id="EGH31889.1"/>
    </source>
</evidence>
<dbReference type="PATRIC" id="fig|629262.5.peg.4010"/>
<dbReference type="AlphaFoldDB" id="F3FNV3"/>
<sequence length="448" mass="49270">MPVSSTDYPGDDELVTRETPVQRRRLRAAWLFLTPMLVCLVLVAAWPLLRTFWFSLTDADLSDTGSGSFVGLSNYLLFDGVIWSGVLVDPQWWNAVRNTLHFTVVSVGLEMVLGLMVALLLNVKFTGRALVRALILIPWAIPTIVSAKIWSWMLNDQFGIINHMMLGLGLIDAPLAWTADADLSMWAVIIVDVWKTVPFVTLLMLAALQMLPSDCYEAARVDGIHPVRVFWRVTLPLLMPALLVAAIFRILDSLRVFDVIYVLTSNSSSTMSMSVYARQHLVEFQDVGYGSAASHPAVSGRGRDCHALPVPRTPPAGGALMNLRPLKKLLLRLAFWGLVGVVLLYAIFPFYYAVLTSLKPSSALFEVSYWITEADFSNYAAVLSQASFLQAIANSLVVALSVVVLALFLGLTASYALGRVKFRGRGTVLMMVLGVSIFPQVAVLSGLF</sequence>
<accession>F3FNV3</accession>
<evidence type="ECO:0000256" key="2">
    <source>
        <dbReference type="ARBA" id="ARBA00022448"/>
    </source>
</evidence>
<dbReference type="Pfam" id="PF00528">
    <property type="entry name" value="BPD_transp_1"/>
    <property type="match status" value="1"/>
</dbReference>
<dbReference type="PANTHER" id="PTHR43005:SF2">
    <property type="entry name" value="INTEGRAL MEMBRANE SUGAR TRANSPORT PROTEIN"/>
    <property type="match status" value="1"/>
</dbReference>
<gene>
    <name evidence="9" type="ORF">PSYJA_24103</name>
</gene>
<organism evidence="9 10">
    <name type="scientific">Pseudomonas syringae pv. japonica str. M301072</name>
    <dbReference type="NCBI Taxonomy" id="629262"/>
    <lineage>
        <taxon>Bacteria</taxon>
        <taxon>Pseudomonadati</taxon>
        <taxon>Pseudomonadota</taxon>
        <taxon>Gammaproteobacteria</taxon>
        <taxon>Pseudomonadales</taxon>
        <taxon>Pseudomonadaceae</taxon>
        <taxon>Pseudomonas</taxon>
        <taxon>Pseudomonas syringae</taxon>
    </lineage>
</organism>
<reference evidence="9 10" key="1">
    <citation type="journal article" date="2011" name="PLoS Pathog.">
        <title>Dynamic evolution of pathogenicity revealed by sequencing and comparative genomics of 19 Pseudomonas syringae isolates.</title>
        <authorList>
            <person name="Baltrus D.A."/>
            <person name="Nishimura M.T."/>
            <person name="Romanchuk A."/>
            <person name="Chang J.H."/>
            <person name="Mukhtar M.S."/>
            <person name="Cherkis K."/>
            <person name="Roach J."/>
            <person name="Grant S.R."/>
            <person name="Jones C.D."/>
            <person name="Dangl J.L."/>
        </authorList>
    </citation>
    <scope>NUCLEOTIDE SEQUENCE [LARGE SCALE GENOMIC DNA]</scope>
    <source>
        <strain evidence="10">M301072PT</strain>
    </source>
</reference>
<dbReference type="EMBL" id="AEAH01001085">
    <property type="protein sequence ID" value="EGH31889.1"/>
    <property type="molecule type" value="Genomic_DNA"/>
</dbReference>
<dbReference type="GO" id="GO:0055085">
    <property type="term" value="P:transmembrane transport"/>
    <property type="evidence" value="ECO:0007669"/>
    <property type="project" value="InterPro"/>
</dbReference>
<keyword evidence="6 7" id="KW-0472">Membrane</keyword>
<evidence type="ECO:0000256" key="5">
    <source>
        <dbReference type="ARBA" id="ARBA00022989"/>
    </source>
</evidence>